<reference evidence="1 2" key="2">
    <citation type="submission" date="2018-11" db="EMBL/GenBank/DDBJ databases">
        <authorList>
            <consortium name="Pathogen Informatics"/>
        </authorList>
    </citation>
    <scope>NUCLEOTIDE SEQUENCE [LARGE SCALE GENOMIC DNA]</scope>
    <source>
        <strain evidence="1 2">NST_G2</strain>
    </source>
</reference>
<evidence type="ECO:0000313" key="1">
    <source>
        <dbReference type="EMBL" id="VDL90785.1"/>
    </source>
</evidence>
<dbReference type="OrthoDB" id="6315675at2759"/>
<dbReference type="WBParaSite" id="SSLN_0000454701-mRNA-1">
    <property type="protein sequence ID" value="SSLN_0000454701-mRNA-1"/>
    <property type="gene ID" value="SSLN_0000454701"/>
</dbReference>
<dbReference type="EMBL" id="UYSU01032854">
    <property type="protein sequence ID" value="VDL90785.1"/>
    <property type="molecule type" value="Genomic_DNA"/>
</dbReference>
<reference evidence="3" key="1">
    <citation type="submission" date="2016-06" db="UniProtKB">
        <authorList>
            <consortium name="WormBaseParasite"/>
        </authorList>
    </citation>
    <scope>IDENTIFICATION</scope>
</reference>
<evidence type="ECO:0000313" key="2">
    <source>
        <dbReference type="Proteomes" id="UP000275846"/>
    </source>
</evidence>
<dbReference type="Proteomes" id="UP000275846">
    <property type="component" value="Unassembled WGS sequence"/>
</dbReference>
<gene>
    <name evidence="1" type="ORF">SSLN_LOCUS4400</name>
</gene>
<protein>
    <submittedName>
        <fullName evidence="3">Peptidase A1 domain-containing protein</fullName>
    </submittedName>
</protein>
<evidence type="ECO:0000313" key="3">
    <source>
        <dbReference type="WBParaSite" id="SSLN_0000454701-mRNA-1"/>
    </source>
</evidence>
<accession>A0A183SJK2</accession>
<keyword evidence="2" id="KW-1185">Reference proteome</keyword>
<organism evidence="3">
    <name type="scientific">Schistocephalus solidus</name>
    <name type="common">Tapeworm</name>
    <dbReference type="NCBI Taxonomy" id="70667"/>
    <lineage>
        <taxon>Eukaryota</taxon>
        <taxon>Metazoa</taxon>
        <taxon>Spiralia</taxon>
        <taxon>Lophotrochozoa</taxon>
        <taxon>Platyhelminthes</taxon>
        <taxon>Cestoda</taxon>
        <taxon>Eucestoda</taxon>
        <taxon>Diphyllobothriidea</taxon>
        <taxon>Diphyllobothriidae</taxon>
        <taxon>Schistocephalus</taxon>
    </lineage>
</organism>
<sequence length="109" mass="11713">MLHCPDGFLERGQEIEVDIDFQFRQSIDCGVGNGGGPVKNASVVLGPVLQDLCLLSQQGSFVSTEKRGGSFDRMTIDSLDSGEEFIPFVAVRVLFDLLGLVSHLGVLTA</sequence>
<proteinExistence type="predicted"/>
<dbReference type="AlphaFoldDB" id="A0A183SJK2"/>
<name>A0A183SJK2_SCHSO</name>